<name>A0ABM8IA34_9FIRM</name>
<dbReference type="SUPFAM" id="SSF53448">
    <property type="entry name" value="Nucleotide-diphospho-sugar transferases"/>
    <property type="match status" value="1"/>
</dbReference>
<evidence type="ECO:0000256" key="1">
    <source>
        <dbReference type="ARBA" id="ARBA00006739"/>
    </source>
</evidence>
<keyword evidence="2" id="KW-0328">Glycosyltransferase</keyword>
<dbReference type="PANTHER" id="PTHR43685">
    <property type="entry name" value="GLYCOSYLTRANSFERASE"/>
    <property type="match status" value="1"/>
</dbReference>
<keyword evidence="3" id="KW-0808">Transferase</keyword>
<dbReference type="EMBL" id="AP027742">
    <property type="protein sequence ID" value="BDZ76999.1"/>
    <property type="molecule type" value="Genomic_DNA"/>
</dbReference>
<dbReference type="RefSeq" id="WP_230106618.1">
    <property type="nucleotide sequence ID" value="NZ_AP024845.1"/>
</dbReference>
<comment type="similarity">
    <text evidence="1">Belongs to the glycosyltransferase 2 family.</text>
</comment>
<dbReference type="CDD" id="cd00761">
    <property type="entry name" value="Glyco_tranf_GTA_type"/>
    <property type="match status" value="1"/>
</dbReference>
<feature type="domain" description="Glycosyltransferase 2-like" evidence="4">
    <location>
        <begin position="7"/>
        <end position="168"/>
    </location>
</feature>
<protein>
    <submittedName>
        <fullName evidence="5">Glycosyltransferase EpsE</fullName>
    </submittedName>
</protein>
<evidence type="ECO:0000313" key="5">
    <source>
        <dbReference type="EMBL" id="BDZ76999.1"/>
    </source>
</evidence>
<accession>A0ABM8IA34</accession>
<dbReference type="InterPro" id="IPR001173">
    <property type="entry name" value="Glyco_trans_2-like"/>
</dbReference>
<evidence type="ECO:0000313" key="6">
    <source>
        <dbReference type="Proteomes" id="UP001305815"/>
    </source>
</evidence>
<sequence>MNRRKVSVIMSVYNPKPFSQLETAARSILEQSERDWELLIYDDGSSEEWKERIKSLEMLDSRIRCLEGKENRGIAYGLNQCIQEAEGEYIARMDGDDISLPDRLKEQAHFLDEHKEYEFVGCSAFLIGEDGVWGVREMPEIPKKESFLSSSPYIHPSVMFRKSVFEKHGYYHVSDETKRCEDYELFMRLHIFGCRGYNLQKKLFCYREDKGSYRKRRLCYRIDEIRLRRLGFAALGLNGAKAWMYRYKPLAVWMIPGIIYRGLKRCQAGGQAVLKERRQSGEYPYPCRDHQPGF</sequence>
<dbReference type="Proteomes" id="UP001305815">
    <property type="component" value="Chromosome"/>
</dbReference>
<dbReference type="Pfam" id="PF00535">
    <property type="entry name" value="Glycos_transf_2"/>
    <property type="match status" value="1"/>
</dbReference>
<dbReference type="PANTHER" id="PTHR43685:SF5">
    <property type="entry name" value="GLYCOSYLTRANSFERASE EPSE-RELATED"/>
    <property type="match status" value="1"/>
</dbReference>
<evidence type="ECO:0000256" key="3">
    <source>
        <dbReference type="ARBA" id="ARBA00022679"/>
    </source>
</evidence>
<gene>
    <name evidence="5" type="primary">epsE</name>
    <name evidence="5" type="ORF">Lac1_11820</name>
</gene>
<dbReference type="Gene3D" id="3.90.550.10">
    <property type="entry name" value="Spore Coat Polysaccharide Biosynthesis Protein SpsA, Chain A"/>
    <property type="match status" value="1"/>
</dbReference>
<organism evidence="5 6">
    <name type="scientific">Claveliimonas bilis</name>
    <dbReference type="NCBI Taxonomy" id="3028070"/>
    <lineage>
        <taxon>Bacteria</taxon>
        <taxon>Bacillati</taxon>
        <taxon>Bacillota</taxon>
        <taxon>Clostridia</taxon>
        <taxon>Lachnospirales</taxon>
        <taxon>Lachnospiraceae</taxon>
        <taxon>Claveliimonas</taxon>
    </lineage>
</organism>
<dbReference type="InterPro" id="IPR029044">
    <property type="entry name" value="Nucleotide-diphossugar_trans"/>
</dbReference>
<evidence type="ECO:0000256" key="2">
    <source>
        <dbReference type="ARBA" id="ARBA00022676"/>
    </source>
</evidence>
<dbReference type="InterPro" id="IPR050834">
    <property type="entry name" value="Glycosyltransf_2"/>
</dbReference>
<reference evidence="6" key="1">
    <citation type="journal article" date="2023" name="Int. J. Syst. Evol. Microbiol.">
        <title>Claveliimonas bilis gen. nov., sp. nov., deoxycholic acid-producing bacteria isolated from human faeces, and reclassification of Sellimonas monacensis Zenner et al. 2021 as Claveliimonas monacensis comb. nov.</title>
        <authorList>
            <person name="Hisatomi A."/>
            <person name="Kastawa N.W.E.P.G."/>
            <person name="Song I."/>
            <person name="Ohkuma M."/>
            <person name="Fukiya S."/>
            <person name="Sakamoto M."/>
        </authorList>
    </citation>
    <scope>NUCLEOTIDE SEQUENCE [LARGE SCALE GENOMIC DNA]</scope>
    <source>
        <strain evidence="6">12BBH14</strain>
    </source>
</reference>
<proteinExistence type="inferred from homology"/>
<keyword evidence="6" id="KW-1185">Reference proteome</keyword>
<evidence type="ECO:0000259" key="4">
    <source>
        <dbReference type="Pfam" id="PF00535"/>
    </source>
</evidence>